<dbReference type="Pfam" id="PF22725">
    <property type="entry name" value="GFO_IDH_MocA_C3"/>
    <property type="match status" value="1"/>
</dbReference>
<dbReference type="GO" id="GO:0016491">
    <property type="term" value="F:oxidoreductase activity"/>
    <property type="evidence" value="ECO:0007669"/>
    <property type="project" value="UniProtKB-KW"/>
</dbReference>
<dbReference type="SUPFAM" id="SSF51735">
    <property type="entry name" value="NAD(P)-binding Rossmann-fold domains"/>
    <property type="match status" value="1"/>
</dbReference>
<dbReference type="GO" id="GO:0000166">
    <property type="term" value="F:nucleotide binding"/>
    <property type="evidence" value="ECO:0007669"/>
    <property type="project" value="InterPro"/>
</dbReference>
<sequence length="325" mass="35836">MRFGIIGTADIARTALLPALRETEHSAAAIASRDESRAVQVAEEFGIPRTYGSYEELLSDPEIDAVYNPLPNGLHAEWTKRAADEGLDVLCEKPLAADAQEAESVVQYCRDAGVTLMEAFMYRYHPRTERAVELVREELDNVHSLNASFKFRLEGTPDDVRLDPDLAGGALMDVGCYAVSAARLFLGEPDRVYAYQNDTRDAGVDTTLMGILEYEDGRMAHVDGAFDAPEVQRCRVEGENGWLELDPAFNVSTDEPAALEYEIDGRHGHERFEPLDQYRAEVEAFIDAVESGAEPRTGGAEAIANMRVIDALYESASRGEPVDVE</sequence>
<dbReference type="SUPFAM" id="SSF55347">
    <property type="entry name" value="Glyceraldehyde-3-phosphate dehydrogenase-like, C-terminal domain"/>
    <property type="match status" value="1"/>
</dbReference>
<feature type="domain" description="Gfo/Idh/MocA-like oxidoreductase N-terminal" evidence="3">
    <location>
        <begin position="1"/>
        <end position="119"/>
    </location>
</feature>
<accession>A0A1H3CYQ8</accession>
<evidence type="ECO:0000313" key="6">
    <source>
        <dbReference type="Proteomes" id="UP000199170"/>
    </source>
</evidence>
<dbReference type="STRING" id="660517.SAMN04487946_101270"/>
<proteinExistence type="inferred from homology"/>
<dbReference type="PANTHER" id="PTHR22604">
    <property type="entry name" value="OXIDOREDUCTASES"/>
    <property type="match status" value="1"/>
</dbReference>
<dbReference type="InterPro" id="IPR008354">
    <property type="entry name" value="Glc-Fru_OxRdtase_bac"/>
</dbReference>
<name>A0A1H3CYQ8_9EURY</name>
<dbReference type="PANTHER" id="PTHR22604:SF105">
    <property type="entry name" value="TRANS-1,2-DIHYDROBENZENE-1,2-DIOL DEHYDROGENASE"/>
    <property type="match status" value="1"/>
</dbReference>
<evidence type="ECO:0000256" key="2">
    <source>
        <dbReference type="ARBA" id="ARBA00023002"/>
    </source>
</evidence>
<evidence type="ECO:0000259" key="4">
    <source>
        <dbReference type="Pfam" id="PF22725"/>
    </source>
</evidence>
<dbReference type="AlphaFoldDB" id="A0A1H3CYQ8"/>
<dbReference type="Gene3D" id="3.40.50.720">
    <property type="entry name" value="NAD(P)-binding Rossmann-like Domain"/>
    <property type="match status" value="1"/>
</dbReference>
<reference evidence="6" key="1">
    <citation type="submission" date="2016-10" db="EMBL/GenBank/DDBJ databases">
        <authorList>
            <person name="Varghese N."/>
            <person name="Submissions S."/>
        </authorList>
    </citation>
    <scope>NUCLEOTIDE SEQUENCE [LARGE SCALE GENOMIC DNA]</scope>
    <source>
        <strain evidence="6">CGMCC 1.10118</strain>
    </source>
</reference>
<protein>
    <submittedName>
        <fullName evidence="5">Predicted dehydrogenase</fullName>
    </submittedName>
</protein>
<evidence type="ECO:0000256" key="1">
    <source>
        <dbReference type="ARBA" id="ARBA00010928"/>
    </source>
</evidence>
<dbReference type="RefSeq" id="WP_089764295.1">
    <property type="nucleotide sequence ID" value="NZ_FNPB01000001.1"/>
</dbReference>
<comment type="similarity">
    <text evidence="1">Belongs to the Gfo/Idh/MocA family.</text>
</comment>
<keyword evidence="6" id="KW-1185">Reference proteome</keyword>
<dbReference type="InterPro" id="IPR036291">
    <property type="entry name" value="NAD(P)-bd_dom_sf"/>
</dbReference>
<dbReference type="InterPro" id="IPR000683">
    <property type="entry name" value="Gfo/Idh/MocA-like_OxRdtase_N"/>
</dbReference>
<evidence type="ECO:0000313" key="5">
    <source>
        <dbReference type="EMBL" id="SDX59271.1"/>
    </source>
</evidence>
<dbReference type="OrthoDB" id="25239at2157"/>
<dbReference type="Gene3D" id="3.30.360.10">
    <property type="entry name" value="Dihydrodipicolinate Reductase, domain 2"/>
    <property type="match status" value="1"/>
</dbReference>
<dbReference type="InterPro" id="IPR055170">
    <property type="entry name" value="GFO_IDH_MocA-like_dom"/>
</dbReference>
<evidence type="ECO:0000259" key="3">
    <source>
        <dbReference type="Pfam" id="PF01408"/>
    </source>
</evidence>
<dbReference type="PRINTS" id="PR01775">
    <property type="entry name" value="GLFROXRDTASE"/>
</dbReference>
<keyword evidence="2" id="KW-0560">Oxidoreductase</keyword>
<gene>
    <name evidence="5" type="ORF">SAMN04487946_101270</name>
</gene>
<dbReference type="InterPro" id="IPR050984">
    <property type="entry name" value="Gfo/Idh/MocA_domain"/>
</dbReference>
<organism evidence="5 6">
    <name type="scientific">Halobellus clavatus</name>
    <dbReference type="NCBI Taxonomy" id="660517"/>
    <lineage>
        <taxon>Archaea</taxon>
        <taxon>Methanobacteriati</taxon>
        <taxon>Methanobacteriota</taxon>
        <taxon>Stenosarchaea group</taxon>
        <taxon>Halobacteria</taxon>
        <taxon>Halobacteriales</taxon>
        <taxon>Haloferacaceae</taxon>
        <taxon>Halobellus</taxon>
    </lineage>
</organism>
<feature type="domain" description="GFO/IDH/MocA-like oxidoreductase" evidence="4">
    <location>
        <begin position="137"/>
        <end position="244"/>
    </location>
</feature>
<dbReference type="Proteomes" id="UP000199170">
    <property type="component" value="Unassembled WGS sequence"/>
</dbReference>
<dbReference type="EMBL" id="FNPB01000001">
    <property type="protein sequence ID" value="SDX59271.1"/>
    <property type="molecule type" value="Genomic_DNA"/>
</dbReference>
<dbReference type="Pfam" id="PF01408">
    <property type="entry name" value="GFO_IDH_MocA"/>
    <property type="match status" value="1"/>
</dbReference>